<organism evidence="1 2">
    <name type="scientific">Pleurodeles waltl</name>
    <name type="common">Iberian ribbed newt</name>
    <dbReference type="NCBI Taxonomy" id="8319"/>
    <lineage>
        <taxon>Eukaryota</taxon>
        <taxon>Metazoa</taxon>
        <taxon>Chordata</taxon>
        <taxon>Craniata</taxon>
        <taxon>Vertebrata</taxon>
        <taxon>Euteleostomi</taxon>
        <taxon>Amphibia</taxon>
        <taxon>Batrachia</taxon>
        <taxon>Caudata</taxon>
        <taxon>Salamandroidea</taxon>
        <taxon>Salamandridae</taxon>
        <taxon>Pleurodelinae</taxon>
        <taxon>Pleurodeles</taxon>
    </lineage>
</organism>
<protein>
    <submittedName>
        <fullName evidence="1">Uncharacterized protein</fullName>
    </submittedName>
</protein>
<name>A0AAV7KSK8_PLEWA</name>
<evidence type="ECO:0000313" key="2">
    <source>
        <dbReference type="Proteomes" id="UP001066276"/>
    </source>
</evidence>
<dbReference type="EMBL" id="JANPWB010000016">
    <property type="protein sequence ID" value="KAJ1081224.1"/>
    <property type="molecule type" value="Genomic_DNA"/>
</dbReference>
<comment type="caution">
    <text evidence="1">The sequence shown here is derived from an EMBL/GenBank/DDBJ whole genome shotgun (WGS) entry which is preliminary data.</text>
</comment>
<keyword evidence="2" id="KW-1185">Reference proteome</keyword>
<dbReference type="Proteomes" id="UP001066276">
    <property type="component" value="Chromosome 12"/>
</dbReference>
<accession>A0AAV7KSK8</accession>
<dbReference type="AlphaFoldDB" id="A0AAV7KSK8"/>
<gene>
    <name evidence="1" type="ORF">NDU88_001407</name>
</gene>
<evidence type="ECO:0000313" key="1">
    <source>
        <dbReference type="EMBL" id="KAJ1081224.1"/>
    </source>
</evidence>
<reference evidence="1" key="1">
    <citation type="journal article" date="2022" name="bioRxiv">
        <title>Sequencing and chromosome-scale assembly of the giantPleurodeles waltlgenome.</title>
        <authorList>
            <person name="Brown T."/>
            <person name="Elewa A."/>
            <person name="Iarovenko S."/>
            <person name="Subramanian E."/>
            <person name="Araus A.J."/>
            <person name="Petzold A."/>
            <person name="Susuki M."/>
            <person name="Suzuki K.-i.T."/>
            <person name="Hayashi T."/>
            <person name="Toyoda A."/>
            <person name="Oliveira C."/>
            <person name="Osipova E."/>
            <person name="Leigh N.D."/>
            <person name="Simon A."/>
            <person name="Yun M.H."/>
        </authorList>
    </citation>
    <scope>NUCLEOTIDE SEQUENCE</scope>
    <source>
        <strain evidence="1">20211129_DDA</strain>
        <tissue evidence="1">Liver</tissue>
    </source>
</reference>
<proteinExistence type="predicted"/>
<sequence length="80" mass="9133">MLRARAPNSRDGEVMSLRGSFWRKNPKGEQELLFPECYMLNEPLGMEHGIHGNVSGVIWQEYVDLRIDAMINGVPLFLDS</sequence>